<comment type="caution">
    <text evidence="3">The sequence shown here is derived from an EMBL/GenBank/DDBJ whole genome shotgun (WGS) entry which is preliminary data.</text>
</comment>
<accession>A0A0G0K485</accession>
<feature type="transmembrane region" description="Helical" evidence="1">
    <location>
        <begin position="74"/>
        <end position="98"/>
    </location>
</feature>
<feature type="transmembrane region" description="Helical" evidence="1">
    <location>
        <begin position="110"/>
        <end position="128"/>
    </location>
</feature>
<feature type="signal peptide" evidence="2">
    <location>
        <begin position="1"/>
        <end position="27"/>
    </location>
</feature>
<feature type="chain" id="PRO_5002533093" evidence="2">
    <location>
        <begin position="28"/>
        <end position="150"/>
    </location>
</feature>
<dbReference type="Proteomes" id="UP000034022">
    <property type="component" value="Unassembled WGS sequence"/>
</dbReference>
<dbReference type="Pfam" id="PF18895">
    <property type="entry name" value="T4SS_pilin"/>
    <property type="match status" value="1"/>
</dbReference>
<evidence type="ECO:0000256" key="2">
    <source>
        <dbReference type="SAM" id="SignalP"/>
    </source>
</evidence>
<sequence length="150" mass="16219">MRIKKIFNSIIIVLFFLFCFLPVFVSADPTPTTVLDANTFTGDCSTCSDDACKKYCGNYQVNDVLELLVRISKIILGIVGALALLAFVAGGVMFLVSAGNKSLVERGKNTIIGAVIGLLVVFASYTIINFTAKAMGIEATKNIFNSSWFQ</sequence>
<protein>
    <submittedName>
        <fullName evidence="3">Uncharacterized protein</fullName>
    </submittedName>
</protein>
<dbReference type="EMBL" id="LBUU01000006">
    <property type="protein sequence ID" value="KKQ70250.1"/>
    <property type="molecule type" value="Genomic_DNA"/>
</dbReference>
<keyword evidence="1" id="KW-0472">Membrane</keyword>
<reference evidence="3 4" key="1">
    <citation type="journal article" date="2015" name="Nature">
        <title>rRNA introns, odd ribosomes, and small enigmatic genomes across a large radiation of phyla.</title>
        <authorList>
            <person name="Brown C.T."/>
            <person name="Hug L.A."/>
            <person name="Thomas B.C."/>
            <person name="Sharon I."/>
            <person name="Castelle C.J."/>
            <person name="Singh A."/>
            <person name="Wilkins M.J."/>
            <person name="Williams K.H."/>
            <person name="Banfield J.F."/>
        </authorList>
    </citation>
    <scope>NUCLEOTIDE SEQUENCE [LARGE SCALE GENOMIC DNA]</scope>
</reference>
<organism evidence="3 4">
    <name type="scientific">Candidatus Falkowbacteria bacterium GW2011_GWE1_38_31</name>
    <dbReference type="NCBI Taxonomy" id="1618638"/>
    <lineage>
        <taxon>Bacteria</taxon>
        <taxon>Candidatus Falkowiibacteriota</taxon>
    </lineage>
</organism>
<dbReference type="InterPro" id="IPR043993">
    <property type="entry name" value="T4SS_pilin"/>
</dbReference>
<dbReference type="AlphaFoldDB" id="A0A0G0K485"/>
<evidence type="ECO:0000256" key="1">
    <source>
        <dbReference type="SAM" id="Phobius"/>
    </source>
</evidence>
<gene>
    <name evidence="3" type="ORF">US91_C0006G0089</name>
</gene>
<name>A0A0G0K485_9BACT</name>
<evidence type="ECO:0000313" key="4">
    <source>
        <dbReference type="Proteomes" id="UP000034022"/>
    </source>
</evidence>
<keyword evidence="1" id="KW-0812">Transmembrane</keyword>
<keyword evidence="1" id="KW-1133">Transmembrane helix</keyword>
<proteinExistence type="predicted"/>
<keyword evidence="2" id="KW-0732">Signal</keyword>
<evidence type="ECO:0000313" key="3">
    <source>
        <dbReference type="EMBL" id="KKQ70250.1"/>
    </source>
</evidence>